<dbReference type="InterPro" id="IPR035965">
    <property type="entry name" value="PAS-like_dom_sf"/>
</dbReference>
<dbReference type="CDD" id="cd00130">
    <property type="entry name" value="PAS"/>
    <property type="match status" value="3"/>
</dbReference>
<dbReference type="PROSITE" id="PS50110">
    <property type="entry name" value="RESPONSE_REGULATORY"/>
    <property type="match status" value="1"/>
</dbReference>
<proteinExistence type="predicted"/>
<dbReference type="InterPro" id="IPR001789">
    <property type="entry name" value="Sig_transdc_resp-reg_receiver"/>
</dbReference>
<dbReference type="InterPro" id="IPR036097">
    <property type="entry name" value="HisK_dim/P_sf"/>
</dbReference>
<dbReference type="SUPFAM" id="SSF55874">
    <property type="entry name" value="ATPase domain of HSP90 chaperone/DNA topoisomerase II/histidine kinase"/>
    <property type="match status" value="1"/>
</dbReference>
<feature type="domain" description="PAS" evidence="12">
    <location>
        <begin position="35"/>
        <end position="104"/>
    </location>
</feature>
<dbReference type="PROSITE" id="PS50109">
    <property type="entry name" value="HIS_KIN"/>
    <property type="match status" value="1"/>
</dbReference>
<dbReference type="SUPFAM" id="SSF55785">
    <property type="entry name" value="PYP-like sensor domain (PAS domain)"/>
    <property type="match status" value="3"/>
</dbReference>
<keyword evidence="4" id="KW-0808">Transferase</keyword>
<evidence type="ECO:0000256" key="4">
    <source>
        <dbReference type="ARBA" id="ARBA00022679"/>
    </source>
</evidence>
<dbReference type="CDD" id="cd00156">
    <property type="entry name" value="REC"/>
    <property type="match status" value="1"/>
</dbReference>
<dbReference type="SMART" id="SM00388">
    <property type="entry name" value="HisKA"/>
    <property type="match status" value="1"/>
</dbReference>
<dbReference type="InterPro" id="IPR036890">
    <property type="entry name" value="HATPase_C_sf"/>
</dbReference>
<keyword evidence="7" id="KW-0067">ATP-binding</keyword>
<evidence type="ECO:0000256" key="2">
    <source>
        <dbReference type="ARBA" id="ARBA00012438"/>
    </source>
</evidence>
<accession>A0A653A7R1</accession>
<dbReference type="PANTHER" id="PTHR43065:SF42">
    <property type="entry name" value="TWO-COMPONENT SENSOR PPRA"/>
    <property type="match status" value="1"/>
</dbReference>
<dbReference type="SMART" id="SM00387">
    <property type="entry name" value="HATPase_c"/>
    <property type="match status" value="1"/>
</dbReference>
<dbReference type="InterPro" id="IPR004358">
    <property type="entry name" value="Sig_transdc_His_kin-like_C"/>
</dbReference>
<dbReference type="Pfam" id="PF00989">
    <property type="entry name" value="PAS"/>
    <property type="match status" value="2"/>
</dbReference>
<dbReference type="SMART" id="SM00086">
    <property type="entry name" value="PAC"/>
    <property type="match status" value="3"/>
</dbReference>
<dbReference type="Gene3D" id="3.40.50.2300">
    <property type="match status" value="1"/>
</dbReference>
<evidence type="ECO:0000256" key="6">
    <source>
        <dbReference type="ARBA" id="ARBA00022777"/>
    </source>
</evidence>
<dbReference type="SUPFAM" id="SSF47384">
    <property type="entry name" value="Homodimeric domain of signal transducing histidine kinase"/>
    <property type="match status" value="1"/>
</dbReference>
<comment type="catalytic activity">
    <reaction evidence="1">
        <text>ATP + protein L-histidine = ADP + protein N-phospho-L-histidine.</text>
        <dbReference type="EC" id="2.7.13.3"/>
    </reaction>
</comment>
<dbReference type="Pfam" id="PF02518">
    <property type="entry name" value="HATPase_c"/>
    <property type="match status" value="1"/>
</dbReference>
<dbReference type="Gene3D" id="3.30.565.10">
    <property type="entry name" value="Histidine kinase-like ATPase, C-terminal domain"/>
    <property type="match status" value="1"/>
</dbReference>
<dbReference type="SMART" id="SM00448">
    <property type="entry name" value="REC"/>
    <property type="match status" value="1"/>
</dbReference>
<keyword evidence="6 14" id="KW-0418">Kinase</keyword>
<dbReference type="GO" id="GO:0000155">
    <property type="term" value="F:phosphorelay sensor kinase activity"/>
    <property type="evidence" value="ECO:0007669"/>
    <property type="project" value="InterPro"/>
</dbReference>
<dbReference type="InterPro" id="IPR000014">
    <property type="entry name" value="PAS"/>
</dbReference>
<dbReference type="InterPro" id="IPR001610">
    <property type="entry name" value="PAC"/>
</dbReference>
<dbReference type="InterPro" id="IPR005467">
    <property type="entry name" value="His_kinase_dom"/>
</dbReference>
<protein>
    <recommendedName>
        <fullName evidence="2">histidine kinase</fullName>
        <ecNumber evidence="2">2.7.13.3</ecNumber>
    </recommendedName>
</protein>
<dbReference type="Gene3D" id="3.30.450.20">
    <property type="entry name" value="PAS domain"/>
    <property type="match status" value="3"/>
</dbReference>
<evidence type="ECO:0000256" key="3">
    <source>
        <dbReference type="ARBA" id="ARBA00022553"/>
    </source>
</evidence>
<name>A0A653A7R1_UNCDX</name>
<dbReference type="SMART" id="SM00091">
    <property type="entry name" value="PAS"/>
    <property type="match status" value="3"/>
</dbReference>
<evidence type="ECO:0000259" key="13">
    <source>
        <dbReference type="PROSITE" id="PS50113"/>
    </source>
</evidence>
<keyword evidence="8" id="KW-0902">Two-component regulatory system</keyword>
<evidence type="ECO:0000259" key="11">
    <source>
        <dbReference type="PROSITE" id="PS50110"/>
    </source>
</evidence>
<dbReference type="InterPro" id="IPR003594">
    <property type="entry name" value="HATPase_dom"/>
</dbReference>
<dbReference type="EMBL" id="UPXX01000025">
    <property type="protein sequence ID" value="VBB43682.1"/>
    <property type="molecule type" value="Genomic_DNA"/>
</dbReference>
<dbReference type="Gene3D" id="1.10.287.130">
    <property type="match status" value="1"/>
</dbReference>
<evidence type="ECO:0000256" key="9">
    <source>
        <dbReference type="PROSITE-ProRule" id="PRU00169"/>
    </source>
</evidence>
<dbReference type="PANTHER" id="PTHR43065">
    <property type="entry name" value="SENSOR HISTIDINE KINASE"/>
    <property type="match status" value="1"/>
</dbReference>
<reference evidence="14" key="1">
    <citation type="submission" date="2018-07" db="EMBL/GenBank/DDBJ databases">
        <authorList>
            <consortium name="Genoscope - CEA"/>
            <person name="William W."/>
        </authorList>
    </citation>
    <scope>NUCLEOTIDE SEQUENCE</scope>
    <source>
        <strain evidence="14">IK1</strain>
    </source>
</reference>
<dbReference type="PROSITE" id="PS50112">
    <property type="entry name" value="PAS"/>
    <property type="match status" value="2"/>
</dbReference>
<dbReference type="GO" id="GO:0006355">
    <property type="term" value="P:regulation of DNA-templated transcription"/>
    <property type="evidence" value="ECO:0007669"/>
    <property type="project" value="InterPro"/>
</dbReference>
<keyword evidence="5" id="KW-0547">Nucleotide-binding</keyword>
<dbReference type="NCBIfam" id="TIGR00229">
    <property type="entry name" value="sensory_box"/>
    <property type="match status" value="3"/>
</dbReference>
<gene>
    <name evidence="14" type="ORF">TRIP_B310015</name>
</gene>
<evidence type="ECO:0000256" key="5">
    <source>
        <dbReference type="ARBA" id="ARBA00022741"/>
    </source>
</evidence>
<evidence type="ECO:0000256" key="7">
    <source>
        <dbReference type="ARBA" id="ARBA00022840"/>
    </source>
</evidence>
<dbReference type="AlphaFoldDB" id="A0A653A7R1"/>
<sequence length="950" mass="106686">MTTLVVVAAVVVLLLAVHLWYLRRVRAAGEELRRSEEKYRVLVEHANDGIFVAQDGRFEFGNPKALELIGYDAKTLRGRSFAELIHPEDRAMVVERHFQRLKNENPPESYPFRILRQDGSVRWVHLKTVRIDWEGRPATLNLLEDFTEKKAAQDALAEREAMYRSLVERANDGIIIIQDERIELCNSMFAGWVGCSKAEIEGRPFTEFLREEDVVVALERYRSRMAGRAVERLIEHELPCRGGGFRNVEVNAGLIQYQGALANLAILRDITRRKKTITELRNKQAELEQIFEAMPDALVYTDTERRILQVNPAFTRIFGWEAWEVLGRSTRFLYPDEESFLEHGKLHYNREVTYVVDSYELVTRRKDGGAFLAEVVAAPVRDAEGKIAGLLSLVRDISGRREAEERIEHLNRVLHALREVTRWIGRETDPQRLTEAVCHILVTWRSYRAALIALQPQGEGMPFSVATAGEEAALERWVAKALNGEIRDWIGEGSGEDSSGGREDCLCSRIQHGSTLYGYVLVVRGRGHAVDEEERTLFCDMAADLAHALDAIAQGRAAVEARKEAAHLEKQFYMAQKLEAVGRLAGGIAHDFSNVVTVIELYVDLLESGLPETEPLRATTASVREACGRASRLTRQLLTFSRGQVLQVEHMNLNDLIEQMMNMLRPMVREDISIRFVPAEGLERIKANPGQIEQVVMNLVVNARDAMPDGGEIVIETRSVELDEEYAARHVGVRPGAYVMLAVSDTGSGIPKEVMGRIFEPFFTTKKPGFGTGLGLSTVYGIVKQSGGNIWAYSEPGQGTTFKVYLPQTAEGEAVRRTENQPLEFYGSETILLVENEEWLLELVEYMLKVAGYKVLAAGSGEEALRVAEEFGGPVDLLLTDVVMPGLSGQETAERFKERYPEAKVLYMSGYSEEIVFRGNGEGEKTLFISKPFTAAELARKLREVLGEVP</sequence>
<feature type="domain" description="Response regulatory" evidence="11">
    <location>
        <begin position="830"/>
        <end position="946"/>
    </location>
</feature>
<dbReference type="PROSITE" id="PS50113">
    <property type="entry name" value="PAC"/>
    <property type="match status" value="2"/>
</dbReference>
<keyword evidence="3 9" id="KW-0597">Phosphoprotein</keyword>
<dbReference type="SUPFAM" id="SSF55781">
    <property type="entry name" value="GAF domain-like"/>
    <property type="match status" value="1"/>
</dbReference>
<dbReference type="EC" id="2.7.13.3" evidence="2"/>
<dbReference type="Pfam" id="PF00072">
    <property type="entry name" value="Response_reg"/>
    <property type="match status" value="1"/>
</dbReference>
<dbReference type="Pfam" id="PF13426">
    <property type="entry name" value="PAS_9"/>
    <property type="match status" value="1"/>
</dbReference>
<dbReference type="CDD" id="cd00082">
    <property type="entry name" value="HisKA"/>
    <property type="match status" value="1"/>
</dbReference>
<feature type="domain" description="Histidine kinase" evidence="10">
    <location>
        <begin position="587"/>
        <end position="810"/>
    </location>
</feature>
<dbReference type="InterPro" id="IPR013767">
    <property type="entry name" value="PAS_fold"/>
</dbReference>
<feature type="domain" description="PAC" evidence="13">
    <location>
        <begin position="357"/>
        <end position="409"/>
    </location>
</feature>
<evidence type="ECO:0000259" key="12">
    <source>
        <dbReference type="PROSITE" id="PS50112"/>
    </source>
</evidence>
<dbReference type="InterPro" id="IPR000700">
    <property type="entry name" value="PAS-assoc_C"/>
</dbReference>
<feature type="modified residue" description="4-aspartylphosphate" evidence="9">
    <location>
        <position position="881"/>
    </location>
</feature>
<evidence type="ECO:0000256" key="8">
    <source>
        <dbReference type="ARBA" id="ARBA00023012"/>
    </source>
</evidence>
<organism evidence="14">
    <name type="scientific">Uncultured Desulfatiglans sp</name>
    <dbReference type="NCBI Taxonomy" id="1748965"/>
    <lineage>
        <taxon>Bacteria</taxon>
        <taxon>Pseudomonadati</taxon>
        <taxon>Thermodesulfobacteriota</taxon>
        <taxon>Desulfobacteria</taxon>
        <taxon>Desulfatiglandales</taxon>
        <taxon>Desulfatiglandaceae</taxon>
        <taxon>Desulfatiglans</taxon>
        <taxon>environmental samples</taxon>
    </lineage>
</organism>
<evidence type="ECO:0000313" key="14">
    <source>
        <dbReference type="EMBL" id="VBB43682.1"/>
    </source>
</evidence>
<dbReference type="SUPFAM" id="SSF52172">
    <property type="entry name" value="CheY-like"/>
    <property type="match status" value="1"/>
</dbReference>
<evidence type="ECO:0000256" key="1">
    <source>
        <dbReference type="ARBA" id="ARBA00000085"/>
    </source>
</evidence>
<evidence type="ECO:0000259" key="10">
    <source>
        <dbReference type="PROSITE" id="PS50109"/>
    </source>
</evidence>
<dbReference type="PRINTS" id="PR00344">
    <property type="entry name" value="BCTRLSENSOR"/>
</dbReference>
<feature type="domain" description="PAC" evidence="13">
    <location>
        <begin position="108"/>
        <end position="158"/>
    </location>
</feature>
<dbReference type="InterPro" id="IPR003661">
    <property type="entry name" value="HisK_dim/P_dom"/>
</dbReference>
<feature type="domain" description="PAS" evidence="12">
    <location>
        <begin position="283"/>
        <end position="337"/>
    </location>
</feature>
<dbReference type="GO" id="GO:0005524">
    <property type="term" value="F:ATP binding"/>
    <property type="evidence" value="ECO:0007669"/>
    <property type="project" value="UniProtKB-KW"/>
</dbReference>
<dbReference type="InterPro" id="IPR011006">
    <property type="entry name" value="CheY-like_superfamily"/>
</dbReference>